<gene>
    <name evidence="2" type="ORF">E3N88_00604</name>
</gene>
<accession>A0A5N6Q0V9</accession>
<keyword evidence="3" id="KW-1185">Reference proteome</keyword>
<evidence type="ECO:0000313" key="2">
    <source>
        <dbReference type="EMBL" id="KAD7477468.1"/>
    </source>
</evidence>
<name>A0A5N6Q0V9_9ASTR</name>
<dbReference type="Proteomes" id="UP000326396">
    <property type="component" value="Linkage Group LG1"/>
</dbReference>
<evidence type="ECO:0000256" key="1">
    <source>
        <dbReference type="SAM" id="MobiDB-lite"/>
    </source>
</evidence>
<organism evidence="2 3">
    <name type="scientific">Mikania micrantha</name>
    <name type="common">bitter vine</name>
    <dbReference type="NCBI Taxonomy" id="192012"/>
    <lineage>
        <taxon>Eukaryota</taxon>
        <taxon>Viridiplantae</taxon>
        <taxon>Streptophyta</taxon>
        <taxon>Embryophyta</taxon>
        <taxon>Tracheophyta</taxon>
        <taxon>Spermatophyta</taxon>
        <taxon>Magnoliopsida</taxon>
        <taxon>eudicotyledons</taxon>
        <taxon>Gunneridae</taxon>
        <taxon>Pentapetalae</taxon>
        <taxon>asterids</taxon>
        <taxon>campanulids</taxon>
        <taxon>Asterales</taxon>
        <taxon>Asteraceae</taxon>
        <taxon>Asteroideae</taxon>
        <taxon>Heliantheae alliance</taxon>
        <taxon>Eupatorieae</taxon>
        <taxon>Mikania</taxon>
    </lineage>
</organism>
<protein>
    <submittedName>
        <fullName evidence="2">Uncharacterized protein</fullName>
    </submittedName>
</protein>
<reference evidence="2 3" key="1">
    <citation type="submission" date="2019-05" db="EMBL/GenBank/DDBJ databases">
        <title>Mikania micrantha, genome provides insights into the molecular mechanism of rapid growth.</title>
        <authorList>
            <person name="Liu B."/>
        </authorList>
    </citation>
    <scope>NUCLEOTIDE SEQUENCE [LARGE SCALE GENOMIC DNA]</scope>
    <source>
        <strain evidence="2">NLD-2019</strain>
        <tissue evidence="2">Leaf</tissue>
    </source>
</reference>
<dbReference type="AlphaFoldDB" id="A0A5N6Q0V9"/>
<sequence>MISCQADELKIDLSLVGTLMLHRSPRAILISDAPPPPSDSSPSPLDSSPSPAILISNAPFYANHHRSEPKLPDRDLPRPN</sequence>
<dbReference type="EMBL" id="SZYD01000001">
    <property type="protein sequence ID" value="KAD7477468.1"/>
    <property type="molecule type" value="Genomic_DNA"/>
</dbReference>
<feature type="compositionally biased region" description="Low complexity" evidence="1">
    <location>
        <begin position="40"/>
        <end position="56"/>
    </location>
</feature>
<evidence type="ECO:0000313" key="3">
    <source>
        <dbReference type="Proteomes" id="UP000326396"/>
    </source>
</evidence>
<proteinExistence type="predicted"/>
<feature type="compositionally biased region" description="Basic and acidic residues" evidence="1">
    <location>
        <begin position="65"/>
        <end position="80"/>
    </location>
</feature>
<comment type="caution">
    <text evidence="2">The sequence shown here is derived from an EMBL/GenBank/DDBJ whole genome shotgun (WGS) entry which is preliminary data.</text>
</comment>
<feature type="region of interest" description="Disordered" evidence="1">
    <location>
        <begin position="29"/>
        <end position="80"/>
    </location>
</feature>